<dbReference type="SMART" id="SM00382">
    <property type="entry name" value="AAA"/>
    <property type="match status" value="1"/>
</dbReference>
<keyword evidence="5" id="KW-0547">Nucleotide-binding</keyword>
<accession>A0A7W8Q5Z3</accession>
<dbReference type="GO" id="GO:0016887">
    <property type="term" value="F:ATP hydrolysis activity"/>
    <property type="evidence" value="ECO:0007669"/>
    <property type="project" value="InterPro"/>
</dbReference>
<dbReference type="PANTHER" id="PTHR42788:SF17">
    <property type="entry name" value="ALIPHATIC SULFONATES IMPORT ATP-BINDING PROTEIN SSUB"/>
    <property type="match status" value="1"/>
</dbReference>
<dbReference type="EMBL" id="JACHDD010000003">
    <property type="protein sequence ID" value="MBB5423944.1"/>
    <property type="molecule type" value="Genomic_DNA"/>
</dbReference>
<evidence type="ECO:0000256" key="7">
    <source>
        <dbReference type="ARBA" id="ARBA00022967"/>
    </source>
</evidence>
<protein>
    <submittedName>
        <fullName evidence="10">NitT/TauT family transport system ATP-binding protein</fullName>
    </submittedName>
</protein>
<evidence type="ECO:0000313" key="10">
    <source>
        <dbReference type="EMBL" id="MBB5423944.1"/>
    </source>
</evidence>
<evidence type="ECO:0000256" key="3">
    <source>
        <dbReference type="ARBA" id="ARBA00022475"/>
    </source>
</evidence>
<dbReference type="Pfam" id="PF00005">
    <property type="entry name" value="ABC_tran"/>
    <property type="match status" value="1"/>
</dbReference>
<dbReference type="RefSeq" id="WP_026228171.1">
    <property type="nucleotide sequence ID" value="NZ_JACHDD010000003.1"/>
</dbReference>
<evidence type="ECO:0000256" key="2">
    <source>
        <dbReference type="ARBA" id="ARBA00022448"/>
    </source>
</evidence>
<evidence type="ECO:0000313" key="11">
    <source>
        <dbReference type="Proteomes" id="UP000592780"/>
    </source>
</evidence>
<evidence type="ECO:0000256" key="1">
    <source>
        <dbReference type="ARBA" id="ARBA00005417"/>
    </source>
</evidence>
<dbReference type="GO" id="GO:0005524">
    <property type="term" value="F:ATP binding"/>
    <property type="evidence" value="ECO:0007669"/>
    <property type="project" value="UniProtKB-KW"/>
</dbReference>
<dbReference type="AlphaFoldDB" id="A0A7W8Q5Z3"/>
<comment type="similarity">
    <text evidence="1">Belongs to the ABC transporter superfamily.</text>
</comment>
<dbReference type="Gene3D" id="3.40.50.300">
    <property type="entry name" value="P-loop containing nucleotide triphosphate hydrolases"/>
    <property type="match status" value="1"/>
</dbReference>
<keyword evidence="2" id="KW-0813">Transport</keyword>
<dbReference type="InterPro" id="IPR017871">
    <property type="entry name" value="ABC_transporter-like_CS"/>
</dbReference>
<dbReference type="SUPFAM" id="SSF52540">
    <property type="entry name" value="P-loop containing nucleoside triphosphate hydrolases"/>
    <property type="match status" value="1"/>
</dbReference>
<keyword evidence="11" id="KW-1185">Reference proteome</keyword>
<gene>
    <name evidence="10" type="ORF">HDG40_002088</name>
</gene>
<reference evidence="10 11" key="1">
    <citation type="submission" date="2020-08" db="EMBL/GenBank/DDBJ databases">
        <title>Genomic Encyclopedia of Type Strains, Phase IV (KMG-V): Genome sequencing to study the core and pangenomes of soil and plant-associated prokaryotes.</title>
        <authorList>
            <person name="Whitman W."/>
        </authorList>
    </citation>
    <scope>NUCLEOTIDE SEQUENCE [LARGE SCALE GENOMIC DNA]</scope>
    <source>
        <strain evidence="10 11">JPY158</strain>
    </source>
</reference>
<dbReference type="InterPro" id="IPR003593">
    <property type="entry name" value="AAA+_ATPase"/>
</dbReference>
<proteinExistence type="inferred from homology"/>
<keyword evidence="7" id="KW-1278">Translocase</keyword>
<dbReference type="InterPro" id="IPR050166">
    <property type="entry name" value="ABC_transporter_ATP-bind"/>
</dbReference>
<keyword evidence="3" id="KW-1003">Cell membrane</keyword>
<sequence>MVAASLSQSFPGSFRQASSAHARRGTRVDVREVSHQFTLRGEALPVLDNISLTVEPGEFVALLGASGCGKSTLLRLVAGLDAPARGEIHADGEAVAGPDPSRVVVFQDPTLFPWRTVRDNVGLGPQAQRKTRGDQAKRETAERIDAALQTVGLSAFANAFPHQLSGGMAQRAALARALVNNPRLLVLDEPFGKLDSLTRIRMQAELVRLWQAEGFSVLLVTHDVEEALYVANRVIVLSERPARIVSEVRNDAPYPRHRDDPALVSLRRDVLGLLGLET</sequence>
<comment type="caution">
    <text evidence="10">The sequence shown here is derived from an EMBL/GenBank/DDBJ whole genome shotgun (WGS) entry which is preliminary data.</text>
</comment>
<dbReference type="PROSITE" id="PS00211">
    <property type="entry name" value="ABC_TRANSPORTER_1"/>
    <property type="match status" value="1"/>
</dbReference>
<evidence type="ECO:0000256" key="5">
    <source>
        <dbReference type="ARBA" id="ARBA00022741"/>
    </source>
</evidence>
<feature type="domain" description="ABC transporter" evidence="9">
    <location>
        <begin position="28"/>
        <end position="264"/>
    </location>
</feature>
<keyword evidence="8" id="KW-0472">Membrane</keyword>
<dbReference type="InterPro" id="IPR027417">
    <property type="entry name" value="P-loop_NTPase"/>
</dbReference>
<dbReference type="PANTHER" id="PTHR42788">
    <property type="entry name" value="TAURINE IMPORT ATP-BINDING PROTEIN-RELATED"/>
    <property type="match status" value="1"/>
</dbReference>
<evidence type="ECO:0000256" key="6">
    <source>
        <dbReference type="ARBA" id="ARBA00022840"/>
    </source>
</evidence>
<dbReference type="OrthoDB" id="9783039at2"/>
<keyword evidence="4" id="KW-0997">Cell inner membrane</keyword>
<evidence type="ECO:0000256" key="8">
    <source>
        <dbReference type="ARBA" id="ARBA00023136"/>
    </source>
</evidence>
<keyword evidence="6 10" id="KW-0067">ATP-binding</keyword>
<organism evidence="10 11">
    <name type="scientific">Paraburkholderia atlantica</name>
    <dbReference type="NCBI Taxonomy" id="2654982"/>
    <lineage>
        <taxon>Bacteria</taxon>
        <taxon>Pseudomonadati</taxon>
        <taxon>Pseudomonadota</taxon>
        <taxon>Betaproteobacteria</taxon>
        <taxon>Burkholderiales</taxon>
        <taxon>Burkholderiaceae</taxon>
        <taxon>Paraburkholderia</taxon>
    </lineage>
</organism>
<dbReference type="InterPro" id="IPR003439">
    <property type="entry name" value="ABC_transporter-like_ATP-bd"/>
</dbReference>
<dbReference type="Proteomes" id="UP000592780">
    <property type="component" value="Unassembled WGS sequence"/>
</dbReference>
<dbReference type="CDD" id="cd03293">
    <property type="entry name" value="ABC_NrtD_SsuB_transporters"/>
    <property type="match status" value="1"/>
</dbReference>
<dbReference type="PROSITE" id="PS50893">
    <property type="entry name" value="ABC_TRANSPORTER_2"/>
    <property type="match status" value="1"/>
</dbReference>
<name>A0A7W8Q5Z3_PARAM</name>
<evidence type="ECO:0000256" key="4">
    <source>
        <dbReference type="ARBA" id="ARBA00022519"/>
    </source>
</evidence>
<evidence type="ECO:0000259" key="9">
    <source>
        <dbReference type="PROSITE" id="PS50893"/>
    </source>
</evidence>